<evidence type="ECO:0000256" key="4">
    <source>
        <dbReference type="ARBA" id="ARBA00023161"/>
    </source>
</evidence>
<feature type="compositionally biased region" description="Basic and acidic residues" evidence="6">
    <location>
        <begin position="74"/>
        <end position="99"/>
    </location>
</feature>
<protein>
    <recommendedName>
        <fullName evidence="7">PIN domain-containing protein</fullName>
    </recommendedName>
</protein>
<dbReference type="SUPFAM" id="SSF88723">
    <property type="entry name" value="PIN domain-like"/>
    <property type="match status" value="1"/>
</dbReference>
<evidence type="ECO:0000256" key="2">
    <source>
        <dbReference type="ARBA" id="ARBA00004496"/>
    </source>
</evidence>
<feature type="domain" description="PIN" evidence="7">
    <location>
        <begin position="1072"/>
        <end position="1212"/>
    </location>
</feature>
<keyword evidence="9" id="KW-1185">Reference proteome</keyword>
<feature type="compositionally biased region" description="Basic and acidic residues" evidence="6">
    <location>
        <begin position="35"/>
        <end position="56"/>
    </location>
</feature>
<feature type="compositionally biased region" description="Basic and acidic residues" evidence="6">
    <location>
        <begin position="692"/>
        <end position="712"/>
    </location>
</feature>
<organism evidence="8 9">
    <name type="scientific">Clavelina lepadiformis</name>
    <name type="common">Light-bulb sea squirt</name>
    <name type="synonym">Ascidia lepadiformis</name>
    <dbReference type="NCBI Taxonomy" id="159417"/>
    <lineage>
        <taxon>Eukaryota</taxon>
        <taxon>Metazoa</taxon>
        <taxon>Chordata</taxon>
        <taxon>Tunicata</taxon>
        <taxon>Ascidiacea</taxon>
        <taxon>Aplousobranchia</taxon>
        <taxon>Clavelinidae</taxon>
        <taxon>Clavelina</taxon>
    </lineage>
</organism>
<keyword evidence="3" id="KW-0963">Cytoplasm</keyword>
<keyword evidence="5" id="KW-0539">Nucleus</keyword>
<feature type="region of interest" description="Disordered" evidence="6">
    <location>
        <begin position="692"/>
        <end position="715"/>
    </location>
</feature>
<evidence type="ECO:0000259" key="7">
    <source>
        <dbReference type="SMART" id="SM00670"/>
    </source>
</evidence>
<feature type="region of interest" description="Disordered" evidence="6">
    <location>
        <begin position="226"/>
        <end position="341"/>
    </location>
</feature>
<sequence>MDETNDLPVIKLNEKSLRRLKEKLQKMQETNANQEVEREKEKVSKTKKEPRSKFEVYKPGVSKLSKRSPTSNEKAPKSKDKTRNSRKTEKSTCKDEFTSHKHRSLKSPNHSRQSDSSNRGRGRGRGRGIIKSDSKDCKVSKQGVPPERQYTSDEDNSDDMEEGYLTRQNRRRRGRNSTASSHEYSGHDDTEEELEWDDYHGEFSHSWSDNNLSVATIPEDKKLSVARFADSSPTPAANFDINQPATDTRSSPATARARGKGRSKSNRNGKDIPHSKERKEPENNEEVSRKQLFNPSNPDIPIMVKATSRSRQNPEKQDRDIDEDNSDKGRQLYNPYGDTESIPYRSYVDKEYRHHDNYSYATRFLETPPQLYGYPASPGRRDISLEVAYSAEYDSQPSEGTHKQSHRDLLNEADTYENAMRTLLGCADFSMRAFNDKLHLSRTKLKKICETLILNYIEASAKYNVEQMLWKSVYHQVLEKLRDQIALCTEDDKNELKSLLIVVLDQATDFYEKLLAKLQQLHRLDLKDLISSAILFKSFQKQVGKKAKLAILSCQRCLICLGDLARYQENANNTSNFGKARHYYIQARSLEPRNGRPYNQLALLAVQTRRKLDAVYYYARSLATTGNAILTARESLIALFDDSRRKLEHIKRCEEAKTVKPSTTTSHVVKNTSRQPKIVWVLPNSVNNKDSRSIRSEELSATGRDLETHENSKSTSLTPMQMMKHFTLIFIHLHGKLFTKIGLDSFEKLKNELLQLFEKILELEPTLVIKQTILHLFAINFFSIFNQCQKNKPENSHSVVPAQAVQLALSMIAILTHHATWLLQELPCHPGQVYDPSYNSQLASVLPALKVAYDWMYCNKDLWYPTPPARPHNKSCDVWSSLAELCNWLCSDNRHFPVRVFTKSHHDLEEISLPEDFEFSGFAPLSQTEHEPRFVLITECTSPEQRVIAFNCVRLDLIRDFLEYLCGMEQPLLAFKQGRYVVVIENTVSLQESARRLSSTDDQPDAILEDDAELREFVSDDETTQDDDLFQLRALRDSLQKEKLVHEKRKYQIQASLESADKRNDTVYVKPQNLIPDTNCFIDHLASIKAMLKTGLFMIGVPLVVLAELQGLAQDSKGNTEHAIKVKENAAMAVDFLQEKFSSKRDPKLQALTNQGSVLNTLLFQSQFDMGDKGTNDDLILQCCAKYEERTNGENPKIYFTVLLTDDRNLRVKSLAKKTPTRSLSDFCKWAGVDA</sequence>
<dbReference type="InterPro" id="IPR029060">
    <property type="entry name" value="PIN-like_dom_sf"/>
</dbReference>
<dbReference type="InterPro" id="IPR019458">
    <property type="entry name" value="Est1-like_N"/>
</dbReference>
<feature type="compositionally biased region" description="Polar residues" evidence="6">
    <location>
        <begin position="231"/>
        <end position="253"/>
    </location>
</feature>
<evidence type="ECO:0000256" key="5">
    <source>
        <dbReference type="ARBA" id="ARBA00023242"/>
    </source>
</evidence>
<dbReference type="InterPro" id="IPR018834">
    <property type="entry name" value="DNA/RNA-bd_Est1-type"/>
</dbReference>
<evidence type="ECO:0000313" key="9">
    <source>
        <dbReference type="Proteomes" id="UP001642483"/>
    </source>
</evidence>
<gene>
    <name evidence="8" type="ORF">CVLEPA_LOCUS30572</name>
</gene>
<feature type="compositionally biased region" description="Basic residues" evidence="6">
    <location>
        <begin position="257"/>
        <end position="267"/>
    </location>
</feature>
<dbReference type="Gene3D" id="1.25.40.10">
    <property type="entry name" value="Tetratricopeptide repeat domain"/>
    <property type="match status" value="1"/>
</dbReference>
<feature type="compositionally biased region" description="Acidic residues" evidence="6">
    <location>
        <begin position="152"/>
        <end position="162"/>
    </location>
</feature>
<dbReference type="InterPro" id="IPR002716">
    <property type="entry name" value="PIN_dom"/>
</dbReference>
<feature type="compositionally biased region" description="Basic and acidic residues" evidence="6">
    <location>
        <begin position="130"/>
        <end position="139"/>
    </location>
</feature>
<dbReference type="SUPFAM" id="SSF48452">
    <property type="entry name" value="TPR-like"/>
    <property type="match status" value="1"/>
</dbReference>
<dbReference type="EMBL" id="CAWYQH010000163">
    <property type="protein sequence ID" value="CAK8697321.1"/>
    <property type="molecule type" value="Genomic_DNA"/>
</dbReference>
<dbReference type="InterPro" id="IPR045153">
    <property type="entry name" value="Est1/Ebs1-like"/>
</dbReference>
<feature type="compositionally biased region" description="Basic and acidic residues" evidence="6">
    <location>
        <begin position="268"/>
        <end position="289"/>
    </location>
</feature>
<evidence type="ECO:0000313" key="8">
    <source>
        <dbReference type="EMBL" id="CAK8697321.1"/>
    </source>
</evidence>
<dbReference type="Pfam" id="PF13638">
    <property type="entry name" value="PIN_4"/>
    <property type="match status" value="1"/>
</dbReference>
<dbReference type="InterPro" id="IPR011990">
    <property type="entry name" value="TPR-like_helical_dom_sf"/>
</dbReference>
<feature type="region of interest" description="Disordered" evidence="6">
    <location>
        <begin position="21"/>
        <end position="195"/>
    </location>
</feature>
<evidence type="ECO:0000256" key="6">
    <source>
        <dbReference type="SAM" id="MobiDB-lite"/>
    </source>
</evidence>
<dbReference type="Proteomes" id="UP001642483">
    <property type="component" value="Unassembled WGS sequence"/>
</dbReference>
<name>A0ABP0H277_CLALP</name>
<dbReference type="PANTHER" id="PTHR15696:SF0">
    <property type="entry name" value="TELOMERASE-BINDING PROTEIN EST1A"/>
    <property type="match status" value="1"/>
</dbReference>
<accession>A0ABP0H277</accession>
<keyword evidence="4" id="KW-0866">Nonsense-mediated mRNA decay</keyword>
<evidence type="ECO:0000256" key="1">
    <source>
        <dbReference type="ARBA" id="ARBA00004123"/>
    </source>
</evidence>
<dbReference type="Gene3D" id="3.40.50.1010">
    <property type="entry name" value="5'-nuclease"/>
    <property type="match status" value="1"/>
</dbReference>
<reference evidence="8 9" key="1">
    <citation type="submission" date="2024-02" db="EMBL/GenBank/DDBJ databases">
        <authorList>
            <person name="Daric V."/>
            <person name="Darras S."/>
        </authorList>
    </citation>
    <scope>NUCLEOTIDE SEQUENCE [LARGE SCALE GENOMIC DNA]</scope>
</reference>
<dbReference type="SMART" id="SM00670">
    <property type="entry name" value="PINc"/>
    <property type="match status" value="1"/>
</dbReference>
<evidence type="ECO:0000256" key="3">
    <source>
        <dbReference type="ARBA" id="ARBA00022490"/>
    </source>
</evidence>
<dbReference type="Pfam" id="PF10373">
    <property type="entry name" value="EST1_DNA_bind"/>
    <property type="match status" value="1"/>
</dbReference>
<dbReference type="Pfam" id="PF10374">
    <property type="entry name" value="EST1"/>
    <property type="match status" value="1"/>
</dbReference>
<proteinExistence type="predicted"/>
<feature type="compositionally biased region" description="Polar residues" evidence="6">
    <location>
        <begin position="106"/>
        <end position="117"/>
    </location>
</feature>
<comment type="subcellular location">
    <subcellularLocation>
        <location evidence="2">Cytoplasm</location>
    </subcellularLocation>
    <subcellularLocation>
        <location evidence="1">Nucleus</location>
    </subcellularLocation>
</comment>
<comment type="caution">
    <text evidence="8">The sequence shown here is derived from an EMBL/GenBank/DDBJ whole genome shotgun (WGS) entry which is preliminary data.</text>
</comment>
<dbReference type="PANTHER" id="PTHR15696">
    <property type="entry name" value="SMG-7 SUPPRESSOR WITH MORPHOLOGICAL EFFECT ON GENITALIA PROTEIN 7"/>
    <property type="match status" value="1"/>
</dbReference>